<evidence type="ECO:0000256" key="6">
    <source>
        <dbReference type="ARBA" id="ARBA00022833"/>
    </source>
</evidence>
<dbReference type="Pfam" id="PF05181">
    <property type="entry name" value="XPA_C"/>
    <property type="match status" value="1"/>
</dbReference>
<proteinExistence type="evidence at transcript level"/>
<dbReference type="NCBIfam" id="TIGR00598">
    <property type="entry name" value="rad14"/>
    <property type="match status" value="1"/>
</dbReference>
<evidence type="ECO:0000256" key="10">
    <source>
        <dbReference type="SAM" id="MobiDB-lite"/>
    </source>
</evidence>
<keyword evidence="6" id="KW-0862">Zinc</keyword>
<organism evidence="12">
    <name type="scientific">Daphnia sinensis</name>
    <dbReference type="NCBI Taxonomy" id="1820382"/>
    <lineage>
        <taxon>Eukaryota</taxon>
        <taxon>Metazoa</taxon>
        <taxon>Ecdysozoa</taxon>
        <taxon>Arthropoda</taxon>
        <taxon>Crustacea</taxon>
        <taxon>Branchiopoda</taxon>
        <taxon>Diplostraca</taxon>
        <taxon>Cladocera</taxon>
        <taxon>Anomopoda</taxon>
        <taxon>Daphniidae</taxon>
        <taxon>Daphnia</taxon>
        <taxon>Daphnia similis group</taxon>
    </lineage>
</organism>
<dbReference type="GO" id="GO:0070914">
    <property type="term" value="P:UV-damage excision repair"/>
    <property type="evidence" value="ECO:0007669"/>
    <property type="project" value="TreeGrafter"/>
</dbReference>
<evidence type="ECO:0000256" key="8">
    <source>
        <dbReference type="ARBA" id="ARBA00023204"/>
    </source>
</evidence>
<evidence type="ECO:0000256" key="1">
    <source>
        <dbReference type="ARBA" id="ARBA00004123"/>
    </source>
</evidence>
<dbReference type="SUPFAM" id="SSF57716">
    <property type="entry name" value="Glucocorticoid receptor-like (DNA-binding domain)"/>
    <property type="match status" value="1"/>
</dbReference>
<dbReference type="GO" id="GO:0000110">
    <property type="term" value="C:nucleotide-excision repair factor 1 complex"/>
    <property type="evidence" value="ECO:0007669"/>
    <property type="project" value="TreeGrafter"/>
</dbReference>
<dbReference type="InterPro" id="IPR000465">
    <property type="entry name" value="XPA/RAD14"/>
</dbReference>
<dbReference type="PANTHER" id="PTHR10142">
    <property type="entry name" value="DNA REPAIR PROTEIN COMPLEMENTING XP-A CELLS"/>
    <property type="match status" value="1"/>
</dbReference>
<gene>
    <name evidence="12" type="primary">EOG090X0KP6</name>
</gene>
<dbReference type="PROSITE" id="PS00752">
    <property type="entry name" value="XPA_1"/>
    <property type="match status" value="1"/>
</dbReference>
<dbReference type="GO" id="GO:0008270">
    <property type="term" value="F:zinc ion binding"/>
    <property type="evidence" value="ECO:0007669"/>
    <property type="project" value="UniProtKB-KW"/>
</dbReference>
<dbReference type="GO" id="GO:0006284">
    <property type="term" value="P:base-excision repair"/>
    <property type="evidence" value="ECO:0007669"/>
    <property type="project" value="TreeGrafter"/>
</dbReference>
<keyword evidence="4" id="KW-0227">DNA damage</keyword>
<dbReference type="AlphaFoldDB" id="A0A4Y7NG43"/>
<sequence length="432" mass="50025">MESAKNVVETKTKSIFELESDEETQNNEGDSGLAASLEASPIQNSKEVDHDIAVDNLSPLKEIASSSEDPDTSKPREDIGDSRPSLSAFQKARIERNRQKALLLRQARLQAHPYNNGNAEEHSVIRIKNSRLIDSGGGFLINEKELEEEQQREVFDPIVITQDPAPIILPDRPHCDECEQPLHDSLLYRSFSHPVCDPCKDAHDEKYSLITRTDARQEYLLKDCDLDLREPILRYILRKNPLNPNWGDMKLYLRLQASLYHPKKRASHNFHYFYHVFGEENQFNLKKRKIKKILRNSRMVICSSVCPRQSSLRYGASGFGESFKILFRYDFKRSRCKELFWTFTFRLLLEHERLHLEQVQSKHSSESDHYLSLAVLDWNLAMLKRCNRQGLFTIPADCNRQVDALMAFKKSCCNTLKFSSKNIPVALIQVRK</sequence>
<evidence type="ECO:0000259" key="11">
    <source>
        <dbReference type="Pfam" id="PF05181"/>
    </source>
</evidence>
<evidence type="ECO:0000313" key="12">
    <source>
        <dbReference type="EMBL" id="SVE92169.1"/>
    </source>
</evidence>
<dbReference type="EMBL" id="LR022550">
    <property type="protein sequence ID" value="SVE92169.1"/>
    <property type="molecule type" value="mRNA"/>
</dbReference>
<feature type="region of interest" description="Disordered" evidence="10">
    <location>
        <begin position="1"/>
        <end position="90"/>
    </location>
</feature>
<evidence type="ECO:0000256" key="5">
    <source>
        <dbReference type="ARBA" id="ARBA00022771"/>
    </source>
</evidence>
<evidence type="ECO:0000256" key="2">
    <source>
        <dbReference type="ARBA" id="ARBA00005548"/>
    </source>
</evidence>
<keyword evidence="9" id="KW-0539">Nucleus</keyword>
<dbReference type="PANTHER" id="PTHR10142:SF0">
    <property type="entry name" value="DNA REPAIR PROTEIN COMPLEMENTING XP-A CELLS"/>
    <property type="match status" value="1"/>
</dbReference>
<dbReference type="InterPro" id="IPR022656">
    <property type="entry name" value="XPA_C"/>
</dbReference>
<dbReference type="SUPFAM" id="SSF46955">
    <property type="entry name" value="Putative DNA-binding domain"/>
    <property type="match status" value="1"/>
</dbReference>
<dbReference type="GO" id="GO:0003684">
    <property type="term" value="F:damaged DNA binding"/>
    <property type="evidence" value="ECO:0007669"/>
    <property type="project" value="InterPro"/>
</dbReference>
<dbReference type="InterPro" id="IPR037129">
    <property type="entry name" value="XPA_sf"/>
</dbReference>
<accession>A0A4Y7NG43</accession>
<comment type="similarity">
    <text evidence="2">Belongs to the XPA family.</text>
</comment>
<dbReference type="Gene3D" id="3.90.530.10">
    <property type="entry name" value="XPA C-terminal domain"/>
    <property type="match status" value="1"/>
</dbReference>
<dbReference type="GO" id="GO:1901255">
    <property type="term" value="P:nucleotide-excision repair involved in interstrand cross-link repair"/>
    <property type="evidence" value="ECO:0007669"/>
    <property type="project" value="TreeGrafter"/>
</dbReference>
<reference evidence="12" key="1">
    <citation type="submission" date="2018-08" db="EMBL/GenBank/DDBJ databases">
        <authorList>
            <person name="Cornetti L."/>
        </authorList>
    </citation>
    <scope>NUCLEOTIDE SEQUENCE</scope>
    <source>
        <strain evidence="12">RU-TU2-01</strain>
    </source>
</reference>
<dbReference type="GO" id="GO:0000715">
    <property type="term" value="P:nucleotide-excision repair, DNA damage recognition"/>
    <property type="evidence" value="ECO:0007669"/>
    <property type="project" value="TreeGrafter"/>
</dbReference>
<protein>
    <submittedName>
        <fullName evidence="12">EOG090X0KP6</fullName>
    </submittedName>
</protein>
<feature type="domain" description="XPA C-terminal" evidence="11">
    <location>
        <begin position="206"/>
        <end position="256"/>
    </location>
</feature>
<keyword evidence="3" id="KW-0479">Metal-binding</keyword>
<dbReference type="Pfam" id="PF01286">
    <property type="entry name" value="XPA_N"/>
    <property type="match status" value="1"/>
</dbReference>
<evidence type="ECO:0000256" key="3">
    <source>
        <dbReference type="ARBA" id="ARBA00022723"/>
    </source>
</evidence>
<comment type="subcellular location">
    <subcellularLocation>
        <location evidence="1">Nucleus</location>
    </subcellularLocation>
</comment>
<evidence type="ECO:0000256" key="7">
    <source>
        <dbReference type="ARBA" id="ARBA00023125"/>
    </source>
</evidence>
<keyword evidence="8" id="KW-0234">DNA repair</keyword>
<keyword evidence="7" id="KW-0238">DNA-binding</keyword>
<feature type="compositionally biased region" description="Basic and acidic residues" evidence="10">
    <location>
        <begin position="71"/>
        <end position="81"/>
    </location>
</feature>
<evidence type="ECO:0000256" key="4">
    <source>
        <dbReference type="ARBA" id="ARBA00022763"/>
    </source>
</evidence>
<dbReference type="InterPro" id="IPR009061">
    <property type="entry name" value="DNA-bd_dom_put_sf"/>
</dbReference>
<evidence type="ECO:0000256" key="9">
    <source>
        <dbReference type="ARBA" id="ARBA00023242"/>
    </source>
</evidence>
<name>A0A4Y7NG43_9CRUS</name>
<dbReference type="InterPro" id="IPR022652">
    <property type="entry name" value="Znf_XPA_CS"/>
</dbReference>
<keyword evidence="5" id="KW-0863">Zinc-finger</keyword>